<name>A0A8C8IF86_ONCTS</name>
<evidence type="ECO:0000313" key="3">
    <source>
        <dbReference type="Ensembl" id="ENSOTSP00005078303.2"/>
    </source>
</evidence>
<evidence type="ECO:0000256" key="1">
    <source>
        <dbReference type="ARBA" id="ARBA00022691"/>
    </source>
</evidence>
<dbReference type="Proteomes" id="UP000694402">
    <property type="component" value="Unassembled WGS sequence"/>
</dbReference>
<organism evidence="3 4">
    <name type="scientific">Oncorhynchus tshawytscha</name>
    <name type="common">Chinook salmon</name>
    <name type="synonym">Salmo tshawytscha</name>
    <dbReference type="NCBI Taxonomy" id="74940"/>
    <lineage>
        <taxon>Eukaryota</taxon>
        <taxon>Metazoa</taxon>
        <taxon>Chordata</taxon>
        <taxon>Craniata</taxon>
        <taxon>Vertebrata</taxon>
        <taxon>Euteleostomi</taxon>
        <taxon>Actinopterygii</taxon>
        <taxon>Neopterygii</taxon>
        <taxon>Teleostei</taxon>
        <taxon>Protacanthopterygii</taxon>
        <taxon>Salmoniformes</taxon>
        <taxon>Salmonidae</taxon>
        <taxon>Salmoninae</taxon>
        <taxon>Oncorhynchus</taxon>
    </lineage>
</organism>
<accession>A0A8C8IF86</accession>
<dbReference type="InterPro" id="IPR029063">
    <property type="entry name" value="SAM-dependent_MTases_sf"/>
</dbReference>
<keyword evidence="1" id="KW-0949">S-adenosyl-L-methionine</keyword>
<keyword evidence="2" id="KW-0812">Transmembrane</keyword>
<keyword evidence="2" id="KW-1133">Transmembrane helix</keyword>
<dbReference type="GO" id="GO:0016274">
    <property type="term" value="F:protein-arginine N-methyltransferase activity"/>
    <property type="evidence" value="ECO:0007669"/>
    <property type="project" value="InterPro"/>
</dbReference>
<evidence type="ECO:0000313" key="4">
    <source>
        <dbReference type="Proteomes" id="UP000694402"/>
    </source>
</evidence>
<reference evidence="3" key="2">
    <citation type="submission" date="2025-09" db="UniProtKB">
        <authorList>
            <consortium name="Ensembl"/>
        </authorList>
    </citation>
    <scope>IDENTIFICATION</scope>
</reference>
<keyword evidence="2" id="KW-0472">Membrane</keyword>
<evidence type="ECO:0000256" key="2">
    <source>
        <dbReference type="SAM" id="Phobius"/>
    </source>
</evidence>
<gene>
    <name evidence="3" type="primary">MCHR2</name>
</gene>
<dbReference type="Gene3D" id="3.40.50.150">
    <property type="entry name" value="Vaccinia Virus protein VP39"/>
    <property type="match status" value="1"/>
</dbReference>
<reference evidence="3" key="1">
    <citation type="submission" date="2025-08" db="UniProtKB">
        <authorList>
            <consortium name="Ensembl"/>
        </authorList>
    </citation>
    <scope>IDENTIFICATION</scope>
</reference>
<dbReference type="InterPro" id="IPR025799">
    <property type="entry name" value="Arg_MeTrfase"/>
</dbReference>
<dbReference type="SUPFAM" id="SSF53335">
    <property type="entry name" value="S-adenosyl-L-methionine-dependent methyltransferases"/>
    <property type="match status" value="1"/>
</dbReference>
<protein>
    <submittedName>
        <fullName evidence="3">Uncharacterized protein</fullName>
    </submittedName>
</protein>
<proteinExistence type="predicted"/>
<keyword evidence="4" id="KW-1185">Reference proteome</keyword>
<dbReference type="AlphaFoldDB" id="A0A8C8IF86"/>
<dbReference type="Ensembl" id="ENSOTST00005084842.2">
    <property type="protein sequence ID" value="ENSOTSP00005078303.2"/>
    <property type="gene ID" value="ENSOTSG00005036871.2"/>
</dbReference>
<dbReference type="PANTHER" id="PTHR11006">
    <property type="entry name" value="PROTEIN ARGININE N-METHYLTRANSFERASE"/>
    <property type="match status" value="1"/>
</dbReference>
<sequence>MITCLFLRTCETDMLHNHDRDISAAVSRVKAWVVRVIILDFGTGTGLLSMMAVTAGAGYCHAVEVFKPMADAALRTVKINGFSDNFKIINTQVTVRPSGDMQTRANVLVTELFDTELIGEGLNTNNILHLVQVSVLVCKRQRAVPTSSTVYTQLVESEQLWSYFYFIMLLFVCLHAYYYVKLFQHSHTISYICLYPSRCSVW</sequence>
<dbReference type="GO" id="GO:0042054">
    <property type="term" value="F:histone methyltransferase activity"/>
    <property type="evidence" value="ECO:0007669"/>
    <property type="project" value="TreeGrafter"/>
</dbReference>
<feature type="transmembrane region" description="Helical" evidence="2">
    <location>
        <begin position="160"/>
        <end position="180"/>
    </location>
</feature>
<dbReference type="PANTHER" id="PTHR11006:SF4">
    <property type="entry name" value="PROTEIN ARGININE N-METHYLTRANSFERASE 7"/>
    <property type="match status" value="1"/>
</dbReference>
<dbReference type="Pfam" id="PF06325">
    <property type="entry name" value="PrmA"/>
    <property type="match status" value="1"/>
</dbReference>
<dbReference type="GeneTree" id="ENSGT00940000156879"/>